<proteinExistence type="predicted"/>
<reference evidence="1" key="1">
    <citation type="submission" date="2022-11" db="EMBL/GenBank/DDBJ databases">
        <authorList>
            <person name="Hyden B.L."/>
            <person name="Feng K."/>
            <person name="Yates T."/>
            <person name="Jawdy S."/>
            <person name="Smart L.B."/>
            <person name="Muchero W."/>
        </authorList>
    </citation>
    <scope>NUCLEOTIDE SEQUENCE</scope>
    <source>
        <tissue evidence="1">Shoot tip</tissue>
    </source>
</reference>
<dbReference type="CDD" id="cd00167">
    <property type="entry name" value="SANT"/>
    <property type="match status" value="1"/>
</dbReference>
<dbReference type="PANTHER" id="PTHR46410:SF18">
    <property type="entry name" value="AT-RICH INTERACTIVE DOMAIN-CONTAINING PROTEIN 2"/>
    <property type="match status" value="1"/>
</dbReference>
<evidence type="ECO:0000313" key="1">
    <source>
        <dbReference type="EMBL" id="KAJ6714443.1"/>
    </source>
</evidence>
<dbReference type="OrthoDB" id="1938591at2759"/>
<reference evidence="1" key="2">
    <citation type="journal article" date="2023" name="Int. J. Mol. Sci.">
        <title>De Novo Assembly and Annotation of 11 Diverse Shrub Willow (Salix) Genomes Reveals Novel Gene Organization in Sex-Linked Regions.</title>
        <authorList>
            <person name="Hyden B."/>
            <person name="Feng K."/>
            <person name="Yates T.B."/>
            <person name="Jawdy S."/>
            <person name="Cereghino C."/>
            <person name="Smart L.B."/>
            <person name="Muchero W."/>
        </authorList>
    </citation>
    <scope>NUCLEOTIDE SEQUENCE [LARGE SCALE GENOMIC DNA]</scope>
    <source>
        <tissue evidence="1">Shoot tip</tissue>
    </source>
</reference>
<sequence length="379" mass="43125">MLNWVIQIAKCPDDPSIGVISPQFKWKDHKGNELWLQAIRAREALLQRKHFNPNIEQSLLQVFDFGMDYRPIANFKMHKIVIMAKWAQASESHSNEGTPDLQDPKAEAHPLTTTFLPNNDNQKMHPSVFEDVSVLSEHFAERSRCSKRLPALVKPHSCSCCNSCSPPQSKCTSSLKTQCENGLEEQELGADLSSKNATFDESGDGHVRRHVAVGPLFQAEVSGWTSVVSESDSKWLGTRLWPLECENHNTVVAMDPIGKGRPSFDRMGEEVSLRWTTEEEKRFKDMVKFNPLSAGKCFWDNKHKYFPRKTREELVSYYFNAYLVRRRSYQNRVTPKNIGSDDDEAEIGSLSDGYGHEALMVPGAYMLICSENKQCTDFK</sequence>
<evidence type="ECO:0000313" key="2">
    <source>
        <dbReference type="Proteomes" id="UP001151529"/>
    </source>
</evidence>
<dbReference type="InterPro" id="IPR001005">
    <property type="entry name" value="SANT/Myb"/>
</dbReference>
<name>A0A9Q0TMU8_SALVM</name>
<comment type="caution">
    <text evidence="1">The sequence shown here is derived from an EMBL/GenBank/DDBJ whole genome shotgun (WGS) entry which is preliminary data.</text>
</comment>
<keyword evidence="2" id="KW-1185">Reference proteome</keyword>
<accession>A0A9Q0TMU8</accession>
<dbReference type="AlphaFoldDB" id="A0A9Q0TMU8"/>
<gene>
    <name evidence="1" type="ORF">OIU85_025995</name>
</gene>
<dbReference type="EMBL" id="JAPFFL010000007">
    <property type="protein sequence ID" value="KAJ6714443.1"/>
    <property type="molecule type" value="Genomic_DNA"/>
</dbReference>
<dbReference type="Proteomes" id="UP001151529">
    <property type="component" value="Chromosome 1"/>
</dbReference>
<dbReference type="PANTHER" id="PTHR46410">
    <property type="entry name" value="AT-RICH INTERACTIVE DOMAIN-CONTAINING PROTEIN 2"/>
    <property type="match status" value="1"/>
</dbReference>
<organism evidence="1 2">
    <name type="scientific">Salix viminalis</name>
    <name type="common">Common osier</name>
    <name type="synonym">Basket willow</name>
    <dbReference type="NCBI Taxonomy" id="40686"/>
    <lineage>
        <taxon>Eukaryota</taxon>
        <taxon>Viridiplantae</taxon>
        <taxon>Streptophyta</taxon>
        <taxon>Embryophyta</taxon>
        <taxon>Tracheophyta</taxon>
        <taxon>Spermatophyta</taxon>
        <taxon>Magnoliopsida</taxon>
        <taxon>eudicotyledons</taxon>
        <taxon>Gunneridae</taxon>
        <taxon>Pentapetalae</taxon>
        <taxon>rosids</taxon>
        <taxon>fabids</taxon>
        <taxon>Malpighiales</taxon>
        <taxon>Salicaceae</taxon>
        <taxon>Saliceae</taxon>
        <taxon>Salix</taxon>
    </lineage>
</organism>
<protein>
    <submittedName>
        <fullName evidence="1">AT-RICH INTERACTIVE DOMAIN-CONTAINING PROTEIN 2</fullName>
    </submittedName>
</protein>